<dbReference type="Gene3D" id="2.40.30.10">
    <property type="entry name" value="Translation factors"/>
    <property type="match status" value="1"/>
</dbReference>
<dbReference type="InterPro" id="IPR017938">
    <property type="entry name" value="Riboflavin_synthase-like_b-brl"/>
</dbReference>
<dbReference type="OrthoDB" id="10253744at2759"/>
<evidence type="ECO:0000256" key="6">
    <source>
        <dbReference type="SAM" id="MobiDB-lite"/>
    </source>
</evidence>
<evidence type="ECO:0000256" key="5">
    <source>
        <dbReference type="ARBA" id="ARBA00040895"/>
    </source>
</evidence>
<reference evidence="8" key="1">
    <citation type="submission" date="2020-03" db="EMBL/GenBank/DDBJ databases">
        <title>Site-based positive gene gene selection in Geosmithia morbida across the United States reveals a broad range of putative effectors and factors for local host and environmental adapation.</title>
        <authorList>
            <person name="Onufrak A."/>
            <person name="Murdoch R.W."/>
            <person name="Gazis R."/>
            <person name="Huff M."/>
            <person name="Staton M."/>
            <person name="Klingeman W."/>
            <person name="Hadziabdic D."/>
        </authorList>
    </citation>
    <scope>NUCLEOTIDE SEQUENCE</scope>
    <source>
        <strain evidence="8">1262</strain>
    </source>
</reference>
<comment type="similarity">
    <text evidence="4">Belongs to the AIM32 family.</text>
</comment>
<evidence type="ECO:0000313" key="8">
    <source>
        <dbReference type="EMBL" id="KAF4120810.1"/>
    </source>
</evidence>
<name>A0A9P4YQC1_9HYPO</name>
<dbReference type="CDD" id="cd06183">
    <property type="entry name" value="cyt_b5_reduct_like"/>
    <property type="match status" value="1"/>
</dbReference>
<dbReference type="GO" id="GO:0016491">
    <property type="term" value="F:oxidoreductase activity"/>
    <property type="evidence" value="ECO:0007669"/>
    <property type="project" value="InterPro"/>
</dbReference>
<dbReference type="SUPFAM" id="SSF63380">
    <property type="entry name" value="Riboflavin synthase domain-like"/>
    <property type="match status" value="1"/>
</dbReference>
<keyword evidence="3" id="KW-0274">FAD</keyword>
<gene>
    <name evidence="8" type="ORF">GMORB2_2814</name>
</gene>
<accession>A0A9P4YQC1</accession>
<proteinExistence type="inferred from homology"/>
<dbReference type="AlphaFoldDB" id="A0A9P4YQC1"/>
<evidence type="ECO:0000256" key="2">
    <source>
        <dbReference type="ARBA" id="ARBA00022630"/>
    </source>
</evidence>
<dbReference type="Gene3D" id="3.40.50.80">
    <property type="entry name" value="Nucleotide-binding domain of ferredoxin-NADP reductase (FNR) module"/>
    <property type="match status" value="1"/>
</dbReference>
<keyword evidence="9" id="KW-1185">Reference proteome</keyword>
<dbReference type="GeneID" id="55969044"/>
<dbReference type="Proteomes" id="UP000749293">
    <property type="component" value="Unassembled WGS sequence"/>
</dbReference>
<evidence type="ECO:0000259" key="7">
    <source>
        <dbReference type="PROSITE" id="PS51384"/>
    </source>
</evidence>
<comment type="caution">
    <text evidence="8">The sequence shown here is derived from an EMBL/GenBank/DDBJ whole genome shotgun (WGS) entry which is preliminary data.</text>
</comment>
<dbReference type="InterPro" id="IPR017927">
    <property type="entry name" value="FAD-bd_FR_type"/>
</dbReference>
<feature type="domain" description="FAD-binding FR-type" evidence="7">
    <location>
        <begin position="356"/>
        <end position="524"/>
    </location>
</feature>
<dbReference type="Pfam" id="PF00970">
    <property type="entry name" value="FAD_binding_6"/>
    <property type="match status" value="1"/>
</dbReference>
<evidence type="ECO:0000313" key="9">
    <source>
        <dbReference type="Proteomes" id="UP000749293"/>
    </source>
</evidence>
<dbReference type="SUPFAM" id="SSF52343">
    <property type="entry name" value="Ferredoxin reductase-like, C-terminal NADP-linked domain"/>
    <property type="match status" value="1"/>
</dbReference>
<comment type="cofactor">
    <cofactor evidence="1">
        <name>FAD</name>
        <dbReference type="ChEBI" id="CHEBI:57692"/>
    </cofactor>
</comment>
<keyword evidence="2" id="KW-0285">Flavoprotein</keyword>
<dbReference type="InterPro" id="IPR009737">
    <property type="entry name" value="Aim32/Apd1-like"/>
</dbReference>
<dbReference type="InterPro" id="IPR008333">
    <property type="entry name" value="Cbr1-like_FAD-bd_dom"/>
</dbReference>
<dbReference type="RefSeq" id="XP_035319462.1">
    <property type="nucleotide sequence ID" value="XM_035464792.1"/>
</dbReference>
<evidence type="ECO:0000256" key="3">
    <source>
        <dbReference type="ARBA" id="ARBA00022827"/>
    </source>
</evidence>
<dbReference type="PANTHER" id="PTHR31902:SF7">
    <property type="entry name" value="ALTERED INHERITANCE OF MITOCHONDRIA PROTEIN 32"/>
    <property type="match status" value="1"/>
</dbReference>
<feature type="compositionally biased region" description="Polar residues" evidence="6">
    <location>
        <begin position="7"/>
        <end position="18"/>
    </location>
</feature>
<organism evidence="8 9">
    <name type="scientific">Geosmithia morbida</name>
    <dbReference type="NCBI Taxonomy" id="1094350"/>
    <lineage>
        <taxon>Eukaryota</taxon>
        <taxon>Fungi</taxon>
        <taxon>Dikarya</taxon>
        <taxon>Ascomycota</taxon>
        <taxon>Pezizomycotina</taxon>
        <taxon>Sordariomycetes</taxon>
        <taxon>Hypocreomycetidae</taxon>
        <taxon>Hypocreales</taxon>
        <taxon>Bionectriaceae</taxon>
        <taxon>Geosmithia</taxon>
    </lineage>
</organism>
<dbReference type="PANTHER" id="PTHR31902">
    <property type="entry name" value="ACTIN PATCHES DISTAL PROTEIN 1"/>
    <property type="match status" value="1"/>
</dbReference>
<dbReference type="PROSITE" id="PS51384">
    <property type="entry name" value="FAD_FR"/>
    <property type="match status" value="1"/>
</dbReference>
<dbReference type="CDD" id="cd03062">
    <property type="entry name" value="TRX_Fd_Sucrase"/>
    <property type="match status" value="1"/>
</dbReference>
<dbReference type="InterPro" id="IPR036249">
    <property type="entry name" value="Thioredoxin-like_sf"/>
</dbReference>
<protein>
    <recommendedName>
        <fullName evidence="5">Altered inheritance of mitochondria protein 32</fullName>
    </recommendedName>
</protein>
<dbReference type="EMBL" id="JAANYQ010000015">
    <property type="protein sequence ID" value="KAF4120810.1"/>
    <property type="molecule type" value="Genomic_DNA"/>
</dbReference>
<feature type="compositionally biased region" description="Pro residues" evidence="6">
    <location>
        <begin position="20"/>
        <end position="30"/>
    </location>
</feature>
<evidence type="ECO:0000256" key="4">
    <source>
        <dbReference type="ARBA" id="ARBA00038208"/>
    </source>
</evidence>
<dbReference type="Pfam" id="PF06999">
    <property type="entry name" value="Suc_Fer-like"/>
    <property type="match status" value="1"/>
</dbReference>
<feature type="region of interest" description="Disordered" evidence="6">
    <location>
        <begin position="344"/>
        <end position="363"/>
    </location>
</feature>
<dbReference type="SUPFAM" id="SSF52833">
    <property type="entry name" value="Thioredoxin-like"/>
    <property type="match status" value="1"/>
</dbReference>
<evidence type="ECO:0000256" key="1">
    <source>
        <dbReference type="ARBA" id="ARBA00001974"/>
    </source>
</evidence>
<feature type="region of interest" description="Disordered" evidence="6">
    <location>
        <begin position="1"/>
        <end position="30"/>
    </location>
</feature>
<dbReference type="Gene3D" id="3.40.30.10">
    <property type="entry name" value="Glutaredoxin"/>
    <property type="match status" value="1"/>
</dbReference>
<dbReference type="InterPro" id="IPR039261">
    <property type="entry name" value="FNR_nucleotide-bd"/>
</dbReference>
<sequence>MAASPSRHCSGQTRTTVLLPSPPIAEPRKPPPFPTVPTCPSPTCGCADTPEGLDIDHKSRLNGVMTGYAEHVLVCTGKDDWPSKIEEDDGGDNLAADLKELFGRGGEFANPFHNVSVLNSSFPSSVAPRPEVQNSSAYLLPSFKYVPYLPRVSFDSVRAMAKAYILPRKLHPVHDDLSPVHRDRMLRDDTYASLLPGVTDVDEILVLICGHGGRDTRCSIMGAVLRQEFEEKLASVAGLDVRTGPVKTAASTTQLSTGADKEVEDEEEELGARVGLISHIGGHKFAGNVIIYLPPGLVVDEDGTTHPLAGHGIWYGRVEPKHVEGIIEETILNGNVIEDMFRGASKEVAPPPKEGTSPAPAPKRTRRRLILCTLLVAGTVLYTVGGSSDGSHASTLNDETFVPYKMTSRTALSPSSFVMTVVPQTPNPDPPYLLPGSRRWRHPLWSVEFKQPEVQISRHYTPLPPPLEGSDTAITRGENEVESEGALRFYIRAVGDGEMSRYLNRLRPGNTVHLRGPHVGFDLVRRLGAAKRLVFLAGGTGVVPGMQAARVALDGYDDAVVSLLWAVRQRCEIEMGGGTSSERTTVTKAKRWWWPFGHEAGPTELRGDDDGRNLAPVARQLADMKKRYGDRLSVQIVVDDEKTSFGLEHVQKALLDTAAPDHNHTSASVKAPIKAKPVHPGTDCPLHDQALHNLASEFEAGSSPDCRCDAIHGVSLPGKNLFIISGPDGFVTHYAGEKLWRGGRHTQGPVGGVAGRILEQHPHLQKEWLILKL</sequence>